<dbReference type="PANTHER" id="PTHR24006">
    <property type="entry name" value="UBIQUITIN CARBOXYL-TERMINAL HYDROLASE"/>
    <property type="match status" value="1"/>
</dbReference>
<dbReference type="PANTHER" id="PTHR24006:SF687">
    <property type="entry name" value="UBIQUITIN CARBOXYL-TERMINAL HYDROLASE 10"/>
    <property type="match status" value="1"/>
</dbReference>
<reference evidence="8" key="1">
    <citation type="submission" date="2023-10" db="EMBL/GenBank/DDBJ databases">
        <authorList>
            <person name="Chen Y."/>
            <person name="Shah S."/>
            <person name="Dougan E. K."/>
            <person name="Thang M."/>
            <person name="Chan C."/>
        </authorList>
    </citation>
    <scope>NUCLEOTIDE SEQUENCE [LARGE SCALE GENOMIC DNA]</scope>
</reference>
<keyword evidence="4" id="KW-0833">Ubl conjugation pathway</keyword>
<dbReference type="InterPro" id="IPR038765">
    <property type="entry name" value="Papain-like_cys_pep_sf"/>
</dbReference>
<dbReference type="Pfam" id="PF00443">
    <property type="entry name" value="UCH"/>
    <property type="match status" value="1"/>
</dbReference>
<evidence type="ECO:0000313" key="8">
    <source>
        <dbReference type="EMBL" id="CAK0875591.1"/>
    </source>
</evidence>
<name>A0ABN9VQ92_9DINO</name>
<organism evidence="8 9">
    <name type="scientific">Prorocentrum cordatum</name>
    <dbReference type="NCBI Taxonomy" id="2364126"/>
    <lineage>
        <taxon>Eukaryota</taxon>
        <taxon>Sar</taxon>
        <taxon>Alveolata</taxon>
        <taxon>Dinophyceae</taxon>
        <taxon>Prorocentrales</taxon>
        <taxon>Prorocentraceae</taxon>
        <taxon>Prorocentrum</taxon>
    </lineage>
</organism>
<evidence type="ECO:0000256" key="5">
    <source>
        <dbReference type="ARBA" id="ARBA00022801"/>
    </source>
</evidence>
<keyword evidence="6" id="KW-0788">Thiol protease</keyword>
<gene>
    <name evidence="8" type="ORF">PCOR1329_LOCUS60224</name>
</gene>
<dbReference type="InterPro" id="IPR050164">
    <property type="entry name" value="Peptidase_C19"/>
</dbReference>
<keyword evidence="9" id="KW-1185">Reference proteome</keyword>
<dbReference type="Proteomes" id="UP001189429">
    <property type="component" value="Unassembled WGS sequence"/>
</dbReference>
<dbReference type="Gene3D" id="3.90.70.10">
    <property type="entry name" value="Cysteine proteinases"/>
    <property type="match status" value="1"/>
</dbReference>
<dbReference type="InterPro" id="IPR001394">
    <property type="entry name" value="Peptidase_C19_UCH"/>
</dbReference>
<dbReference type="EMBL" id="CAUYUJ010017532">
    <property type="protein sequence ID" value="CAK0875591.1"/>
    <property type="molecule type" value="Genomic_DNA"/>
</dbReference>
<evidence type="ECO:0000256" key="4">
    <source>
        <dbReference type="ARBA" id="ARBA00022786"/>
    </source>
</evidence>
<dbReference type="EC" id="3.4.19.12" evidence="2"/>
<feature type="domain" description="Peptidase C19 ubiquitin carboxyl-terminal hydrolase" evidence="7">
    <location>
        <begin position="14"/>
        <end position="182"/>
    </location>
</feature>
<evidence type="ECO:0000259" key="7">
    <source>
        <dbReference type="Pfam" id="PF00443"/>
    </source>
</evidence>
<accession>A0ABN9VQ92</accession>
<protein>
    <recommendedName>
        <fullName evidence="2">ubiquitinyl hydrolase 1</fullName>
        <ecNumber evidence="2">3.4.19.12</ecNumber>
    </recommendedName>
</protein>
<dbReference type="SUPFAM" id="SSF54001">
    <property type="entry name" value="Cysteine proteinases"/>
    <property type="match status" value="1"/>
</dbReference>
<comment type="caution">
    <text evidence="8">The sequence shown here is derived from an EMBL/GenBank/DDBJ whole genome shotgun (WGS) entry which is preliminary data.</text>
</comment>
<keyword evidence="3" id="KW-0645">Protease</keyword>
<evidence type="ECO:0000256" key="3">
    <source>
        <dbReference type="ARBA" id="ARBA00022670"/>
    </source>
</evidence>
<proteinExistence type="predicted"/>
<evidence type="ECO:0000313" key="9">
    <source>
        <dbReference type="Proteomes" id="UP001189429"/>
    </source>
</evidence>
<evidence type="ECO:0000256" key="2">
    <source>
        <dbReference type="ARBA" id="ARBA00012759"/>
    </source>
</evidence>
<evidence type="ECO:0000256" key="1">
    <source>
        <dbReference type="ARBA" id="ARBA00000707"/>
    </source>
</evidence>
<comment type="catalytic activity">
    <reaction evidence="1">
        <text>Thiol-dependent hydrolysis of ester, thioester, amide, peptide and isopeptide bonds formed by the C-terminal Gly of ubiquitin (a 76-residue protein attached to proteins as an intracellular targeting signal).</text>
        <dbReference type="EC" id="3.4.19.12"/>
    </reaction>
</comment>
<sequence length="228" mass="24894">MQLLSHCAQTNSDRPFYTGMARLCKEFHKRTDGLEPLNVLVMTQVTEIISTWQSLGSADAGEFLFYMLNGMHEECKWKAKSGSAEGQPGAEDGGCAQVRAAGVHEDSPIVRIFGGLIRSSVRSQSATAESVSVEPFNHLILDISSPSVDSVTSALEAYCGAETVNEGQATKRLQFEQLPKVLRSWQPRVEVFASSRAELCMERTRFGLPVRVPASIVPDFLAPALFVA</sequence>
<evidence type="ECO:0000256" key="6">
    <source>
        <dbReference type="ARBA" id="ARBA00022807"/>
    </source>
</evidence>
<keyword evidence="5" id="KW-0378">Hydrolase</keyword>